<keyword evidence="7" id="KW-0732">Signal</keyword>
<accession>A0ABM1AF69</accession>
<keyword evidence="11" id="KW-1133">Transmembrane helix</keyword>
<dbReference type="InterPro" id="IPR011009">
    <property type="entry name" value="Kinase-like_dom_sf"/>
</dbReference>
<evidence type="ECO:0000259" key="14">
    <source>
        <dbReference type="PROSITE" id="PS50011"/>
    </source>
</evidence>
<dbReference type="SUPFAM" id="SSF56112">
    <property type="entry name" value="Protein kinase-like (PK-like)"/>
    <property type="match status" value="1"/>
</dbReference>
<evidence type="ECO:0000256" key="9">
    <source>
        <dbReference type="ARBA" id="ARBA00022777"/>
    </source>
</evidence>
<keyword evidence="10" id="KW-0067">ATP-binding</keyword>
<evidence type="ECO:0000256" key="13">
    <source>
        <dbReference type="ARBA" id="ARBA00023170"/>
    </source>
</evidence>
<gene>
    <name evidence="16" type="primary">LOC106014041</name>
</gene>
<comment type="similarity">
    <text evidence="2">Belongs to the protein kinase superfamily. TKL Ser/Thr protein kinase family. TGFB receptor subfamily.</text>
</comment>
<evidence type="ECO:0000256" key="1">
    <source>
        <dbReference type="ARBA" id="ARBA00004479"/>
    </source>
</evidence>
<dbReference type="EC" id="2.7.11.30" evidence="3"/>
<evidence type="ECO:0000256" key="12">
    <source>
        <dbReference type="ARBA" id="ARBA00023136"/>
    </source>
</evidence>
<evidence type="ECO:0000256" key="6">
    <source>
        <dbReference type="ARBA" id="ARBA00022692"/>
    </source>
</evidence>
<dbReference type="RefSeq" id="XP_012946507.1">
    <property type="nucleotide sequence ID" value="XM_013091053.1"/>
</dbReference>
<sequence length="75" mass="8463">MAPEVFDGAVNLRDCEASLKQIDIYALGLVIWELASRCVDLYQGAPMHEYMLPFQAEGGTHPSFEKMQVLVVKYK</sequence>
<evidence type="ECO:0000256" key="7">
    <source>
        <dbReference type="ARBA" id="ARBA00022729"/>
    </source>
</evidence>
<name>A0ABM1AF69_APLCA</name>
<evidence type="ECO:0000256" key="10">
    <source>
        <dbReference type="ARBA" id="ARBA00022840"/>
    </source>
</evidence>
<keyword evidence="13 16" id="KW-0675">Receptor</keyword>
<evidence type="ECO:0000313" key="16">
    <source>
        <dbReference type="RefSeq" id="XP_012946507.1"/>
    </source>
</evidence>
<reference evidence="16" key="1">
    <citation type="submission" date="2025-08" db="UniProtKB">
        <authorList>
            <consortium name="RefSeq"/>
        </authorList>
    </citation>
    <scope>IDENTIFICATION</scope>
</reference>
<dbReference type="GeneID" id="106014041"/>
<keyword evidence="9" id="KW-0418">Kinase</keyword>
<evidence type="ECO:0000256" key="5">
    <source>
        <dbReference type="ARBA" id="ARBA00022679"/>
    </source>
</evidence>
<dbReference type="InterPro" id="IPR000719">
    <property type="entry name" value="Prot_kinase_dom"/>
</dbReference>
<protein>
    <recommendedName>
        <fullName evidence="3">receptor protein serine/threonine kinase</fullName>
        <ecNumber evidence="3">2.7.11.30</ecNumber>
    </recommendedName>
</protein>
<keyword evidence="12" id="KW-0472">Membrane</keyword>
<dbReference type="InterPro" id="IPR000333">
    <property type="entry name" value="TGFB_receptor"/>
</dbReference>
<keyword evidence="5" id="KW-0808">Transferase</keyword>
<evidence type="ECO:0000313" key="15">
    <source>
        <dbReference type="Proteomes" id="UP000694888"/>
    </source>
</evidence>
<organism evidence="15 16">
    <name type="scientific">Aplysia californica</name>
    <name type="common">California sea hare</name>
    <dbReference type="NCBI Taxonomy" id="6500"/>
    <lineage>
        <taxon>Eukaryota</taxon>
        <taxon>Metazoa</taxon>
        <taxon>Spiralia</taxon>
        <taxon>Lophotrochozoa</taxon>
        <taxon>Mollusca</taxon>
        <taxon>Gastropoda</taxon>
        <taxon>Heterobranchia</taxon>
        <taxon>Euthyneura</taxon>
        <taxon>Tectipleura</taxon>
        <taxon>Aplysiida</taxon>
        <taxon>Aplysioidea</taxon>
        <taxon>Aplysiidae</taxon>
        <taxon>Aplysia</taxon>
    </lineage>
</organism>
<feature type="non-terminal residue" evidence="16">
    <location>
        <position position="75"/>
    </location>
</feature>
<keyword evidence="4" id="KW-0723">Serine/threonine-protein kinase</keyword>
<keyword evidence="6" id="KW-0812">Transmembrane</keyword>
<dbReference type="PROSITE" id="PS50011">
    <property type="entry name" value="PROTEIN_KINASE_DOM"/>
    <property type="match status" value="1"/>
</dbReference>
<keyword evidence="8" id="KW-0547">Nucleotide-binding</keyword>
<keyword evidence="15" id="KW-1185">Reference proteome</keyword>
<dbReference type="Proteomes" id="UP000694888">
    <property type="component" value="Unplaced"/>
</dbReference>
<proteinExistence type="inferred from homology"/>
<dbReference type="PANTHER" id="PTHR23255">
    <property type="entry name" value="TRANSFORMING GROWTH FACTOR-BETA RECEPTOR TYPE I AND II"/>
    <property type="match status" value="1"/>
</dbReference>
<dbReference type="Gene3D" id="1.10.510.10">
    <property type="entry name" value="Transferase(Phosphotransferase) domain 1"/>
    <property type="match status" value="1"/>
</dbReference>
<dbReference type="PANTHER" id="PTHR23255:SF100">
    <property type="entry name" value="RECEPTOR PROTEIN SERINE_THREONINE KINASE"/>
    <property type="match status" value="1"/>
</dbReference>
<evidence type="ECO:0000256" key="11">
    <source>
        <dbReference type="ARBA" id="ARBA00022989"/>
    </source>
</evidence>
<evidence type="ECO:0000256" key="3">
    <source>
        <dbReference type="ARBA" id="ARBA00012401"/>
    </source>
</evidence>
<evidence type="ECO:0000256" key="4">
    <source>
        <dbReference type="ARBA" id="ARBA00022527"/>
    </source>
</evidence>
<comment type="subcellular location">
    <subcellularLocation>
        <location evidence="1">Membrane</location>
        <topology evidence="1">Single-pass type I membrane protein</topology>
    </subcellularLocation>
</comment>
<feature type="domain" description="Protein kinase" evidence="14">
    <location>
        <begin position="1"/>
        <end position="75"/>
    </location>
</feature>
<evidence type="ECO:0000256" key="2">
    <source>
        <dbReference type="ARBA" id="ARBA00009605"/>
    </source>
</evidence>
<evidence type="ECO:0000256" key="8">
    <source>
        <dbReference type="ARBA" id="ARBA00022741"/>
    </source>
</evidence>